<dbReference type="SMART" id="SM00219">
    <property type="entry name" value="TyrKc"/>
    <property type="match status" value="1"/>
</dbReference>
<dbReference type="RefSeq" id="XP_006824281.1">
    <property type="nucleotide sequence ID" value="XM_006824218.1"/>
</dbReference>
<dbReference type="PANTHER" id="PTHR24416:SF621">
    <property type="entry name" value="TYROSINE KINASE RECEPTOR CAD96CA"/>
    <property type="match status" value="1"/>
</dbReference>
<dbReference type="InterPro" id="IPR020635">
    <property type="entry name" value="Tyr_kinase_cat_dom"/>
</dbReference>
<dbReference type="GeneID" id="102810259"/>
<dbReference type="InterPro" id="IPR011009">
    <property type="entry name" value="Kinase-like_dom_sf"/>
</dbReference>
<name>A0ABM0MW90_SACKO</name>
<dbReference type="PROSITE" id="PS50011">
    <property type="entry name" value="PROTEIN_KINASE_DOM"/>
    <property type="match status" value="1"/>
</dbReference>
<reference evidence="3" key="1">
    <citation type="submission" date="2025-08" db="UniProtKB">
        <authorList>
            <consortium name="RefSeq"/>
        </authorList>
    </citation>
    <scope>IDENTIFICATION</scope>
    <source>
        <tissue evidence="3">Testes</tissue>
    </source>
</reference>
<dbReference type="Proteomes" id="UP000694865">
    <property type="component" value="Unplaced"/>
</dbReference>
<keyword evidence="2" id="KW-1185">Reference proteome</keyword>
<feature type="domain" description="Protein kinase" evidence="1">
    <location>
        <begin position="1"/>
        <end position="142"/>
    </location>
</feature>
<dbReference type="PANTHER" id="PTHR24416">
    <property type="entry name" value="TYROSINE-PROTEIN KINASE RECEPTOR"/>
    <property type="match status" value="1"/>
</dbReference>
<evidence type="ECO:0000313" key="2">
    <source>
        <dbReference type="Proteomes" id="UP000694865"/>
    </source>
</evidence>
<accession>A0ABM0MW90</accession>
<evidence type="ECO:0000259" key="1">
    <source>
        <dbReference type="PROSITE" id="PS50011"/>
    </source>
</evidence>
<evidence type="ECO:0000313" key="3">
    <source>
        <dbReference type="RefSeq" id="XP_006824281.1"/>
    </source>
</evidence>
<sequence length="142" mass="16130">MSSLSNQYEVIAEFIRFGTQIANGLIFLEEKECVIRTLAAKNIQIGHNAVCKISDLGFSTTVMTSNKFEIYTSGRLPLRWMALESLLDCFYTTKSDTWCYGIVLWEIFNYGDTPYPGMDAGDILYELQQGYRMSKPSNCDDS</sequence>
<feature type="non-terminal residue" evidence="3">
    <location>
        <position position="142"/>
    </location>
</feature>
<gene>
    <name evidence="3" type="primary">LOC102810259</name>
</gene>
<dbReference type="Gene3D" id="1.10.510.10">
    <property type="entry name" value="Transferase(Phosphotransferase) domain 1"/>
    <property type="match status" value="1"/>
</dbReference>
<organism evidence="2 3">
    <name type="scientific">Saccoglossus kowalevskii</name>
    <name type="common">Acorn worm</name>
    <dbReference type="NCBI Taxonomy" id="10224"/>
    <lineage>
        <taxon>Eukaryota</taxon>
        <taxon>Metazoa</taxon>
        <taxon>Hemichordata</taxon>
        <taxon>Enteropneusta</taxon>
        <taxon>Harrimaniidae</taxon>
        <taxon>Saccoglossus</taxon>
    </lineage>
</organism>
<protein>
    <submittedName>
        <fullName evidence="3">Tyrosine-protein kinase receptor Tie-1-like</fullName>
    </submittedName>
</protein>
<dbReference type="SUPFAM" id="SSF56112">
    <property type="entry name" value="Protein kinase-like (PK-like)"/>
    <property type="match status" value="1"/>
</dbReference>
<dbReference type="InterPro" id="IPR001245">
    <property type="entry name" value="Ser-Thr/Tyr_kinase_cat_dom"/>
</dbReference>
<dbReference type="InterPro" id="IPR000719">
    <property type="entry name" value="Prot_kinase_dom"/>
</dbReference>
<dbReference type="InterPro" id="IPR050122">
    <property type="entry name" value="RTK"/>
</dbReference>
<proteinExistence type="predicted"/>
<dbReference type="Pfam" id="PF07714">
    <property type="entry name" value="PK_Tyr_Ser-Thr"/>
    <property type="match status" value="1"/>
</dbReference>
<dbReference type="PRINTS" id="PR00109">
    <property type="entry name" value="TYRKINASE"/>
</dbReference>